<reference evidence="3" key="1">
    <citation type="submission" date="2022-10" db="EMBL/GenBank/DDBJ databases">
        <title>Genome assembly of Pristionchus species.</title>
        <authorList>
            <person name="Yoshida K."/>
            <person name="Sommer R.J."/>
        </authorList>
    </citation>
    <scope>NUCLEOTIDE SEQUENCE [LARGE SCALE GENOMIC DNA]</scope>
    <source>
        <strain evidence="3">RS5460</strain>
    </source>
</reference>
<gene>
    <name evidence="2" type="ORF">PMAYCL1PPCAC_08244</name>
</gene>
<evidence type="ECO:0000256" key="1">
    <source>
        <dbReference type="SAM" id="Phobius"/>
    </source>
</evidence>
<organism evidence="2 3">
    <name type="scientific">Pristionchus mayeri</name>
    <dbReference type="NCBI Taxonomy" id="1317129"/>
    <lineage>
        <taxon>Eukaryota</taxon>
        <taxon>Metazoa</taxon>
        <taxon>Ecdysozoa</taxon>
        <taxon>Nematoda</taxon>
        <taxon>Chromadorea</taxon>
        <taxon>Rhabditida</taxon>
        <taxon>Rhabditina</taxon>
        <taxon>Diplogasteromorpha</taxon>
        <taxon>Diplogasteroidea</taxon>
        <taxon>Neodiplogasteridae</taxon>
        <taxon>Pristionchus</taxon>
    </lineage>
</organism>
<keyword evidence="1" id="KW-1133">Transmembrane helix</keyword>
<proteinExistence type="predicted"/>
<dbReference type="AlphaFoldDB" id="A0AAN4ZDN1"/>
<evidence type="ECO:0000313" key="3">
    <source>
        <dbReference type="Proteomes" id="UP001328107"/>
    </source>
</evidence>
<feature type="transmembrane region" description="Helical" evidence="1">
    <location>
        <begin position="30"/>
        <end position="58"/>
    </location>
</feature>
<accession>A0AAN4ZDN1</accession>
<keyword evidence="3" id="KW-1185">Reference proteome</keyword>
<comment type="caution">
    <text evidence="2">The sequence shown here is derived from an EMBL/GenBank/DDBJ whole genome shotgun (WGS) entry which is preliminary data.</text>
</comment>
<evidence type="ECO:0000313" key="2">
    <source>
        <dbReference type="EMBL" id="GMR38049.1"/>
    </source>
</evidence>
<keyword evidence="1" id="KW-0472">Membrane</keyword>
<name>A0AAN4ZDN1_9BILA</name>
<protein>
    <submittedName>
        <fullName evidence="2">Uncharacterized protein</fullName>
    </submittedName>
</protein>
<keyword evidence="1" id="KW-0812">Transmembrane</keyword>
<sequence>MDGEATTLEWAVEVATDTYDEQFSALDLRFFGASLTITLAIGLIILLIVGSICACTLYRPCCKKEEDYQLVVIKYEETVSQPSSPISPESIYKNNNYKFEV</sequence>
<dbReference type="EMBL" id="BTRK01000002">
    <property type="protein sequence ID" value="GMR38049.1"/>
    <property type="molecule type" value="Genomic_DNA"/>
</dbReference>
<dbReference type="Proteomes" id="UP001328107">
    <property type="component" value="Unassembled WGS sequence"/>
</dbReference>